<dbReference type="InterPro" id="IPR010976">
    <property type="entry name" value="B-phosphoglucomutase_hydrolase"/>
</dbReference>
<gene>
    <name evidence="2" type="ORF">JOC49_001220</name>
</gene>
<dbReference type="NCBIfam" id="TIGR01509">
    <property type="entry name" value="HAD-SF-IA-v3"/>
    <property type="match status" value="1"/>
</dbReference>
<dbReference type="InterPro" id="IPR023198">
    <property type="entry name" value="PGP-like_dom2"/>
</dbReference>
<dbReference type="InterPro" id="IPR036412">
    <property type="entry name" value="HAD-like_sf"/>
</dbReference>
<dbReference type="Gene3D" id="1.10.150.240">
    <property type="entry name" value="Putative phosphatase, domain 2"/>
    <property type="match status" value="1"/>
</dbReference>
<accession>A0ABS2MQK4</accession>
<proteinExistence type="inferred from homology"/>
<dbReference type="CDD" id="cd02598">
    <property type="entry name" value="HAD_BPGM"/>
    <property type="match status" value="1"/>
</dbReference>
<evidence type="ECO:0000313" key="2">
    <source>
        <dbReference type="EMBL" id="MBM7561679.1"/>
    </source>
</evidence>
<dbReference type="NCBIfam" id="TIGR02009">
    <property type="entry name" value="PGMB-YQAB-SF"/>
    <property type="match status" value="1"/>
</dbReference>
<dbReference type="InterPro" id="IPR006439">
    <property type="entry name" value="HAD-SF_hydro_IA"/>
</dbReference>
<dbReference type="PANTHER" id="PTHR43481:SF4">
    <property type="entry name" value="GLYCEROL-1-PHOSPHATE PHOSPHOHYDROLASE 1-RELATED"/>
    <property type="match status" value="1"/>
</dbReference>
<comment type="similarity">
    <text evidence="1">Belongs to the HAD-like hydrolase superfamily. CbbY/CbbZ/Gph/YieH family.</text>
</comment>
<dbReference type="RefSeq" id="WP_204663419.1">
    <property type="nucleotide sequence ID" value="NZ_JAFBDT010000007.1"/>
</dbReference>
<reference evidence="2 3" key="1">
    <citation type="submission" date="2021-01" db="EMBL/GenBank/DDBJ databases">
        <title>Genomic Encyclopedia of Type Strains, Phase IV (KMG-IV): sequencing the most valuable type-strain genomes for metagenomic binning, comparative biology and taxonomic classification.</title>
        <authorList>
            <person name="Goeker M."/>
        </authorList>
    </citation>
    <scope>NUCLEOTIDE SEQUENCE [LARGE SCALE GENOMIC DNA]</scope>
    <source>
        <strain evidence="2 3">DSM 24436</strain>
    </source>
</reference>
<protein>
    <submittedName>
        <fullName evidence="2">Beta-phosphoglucomutase</fullName>
    </submittedName>
</protein>
<dbReference type="NCBIfam" id="TIGR01990">
    <property type="entry name" value="bPGM"/>
    <property type="match status" value="1"/>
</dbReference>
<dbReference type="InterPro" id="IPR051806">
    <property type="entry name" value="HAD-like_SPP"/>
</dbReference>
<sequence>MLKNIKGVVFDMDGVLTETSKAHFEAWRDLSNKLGFNIPDTVGDQVRGISRLESLEIVLSYDAKKRAFTDAEKTSLTDDKNAIYLEKIKAYSKRDLAPGTLELLKYLQKKEIRIALASASRNASFLLKAMEIDSYFDGVVDPSSIKNGKPAPDIFTKAVALLGLPAEKCLGVEDAQAGIESIRSAGLIPVGIGPLEKCQYRFDTLNDFYQALLLNS</sequence>
<name>A0ABS2MQK4_9FIRM</name>
<dbReference type="PANTHER" id="PTHR43481">
    <property type="entry name" value="FRUCTOSE-1-PHOSPHATE PHOSPHATASE"/>
    <property type="match status" value="1"/>
</dbReference>
<dbReference type="SFLD" id="SFLDG01135">
    <property type="entry name" value="C1.5.6:_HAD__Beta-PGM__Phospha"/>
    <property type="match status" value="1"/>
</dbReference>
<keyword evidence="3" id="KW-1185">Reference proteome</keyword>
<dbReference type="SFLD" id="SFLDS00003">
    <property type="entry name" value="Haloacid_Dehalogenase"/>
    <property type="match status" value="1"/>
</dbReference>
<dbReference type="EMBL" id="JAFBDT010000007">
    <property type="protein sequence ID" value="MBM7561679.1"/>
    <property type="molecule type" value="Genomic_DNA"/>
</dbReference>
<evidence type="ECO:0000313" key="3">
    <source>
        <dbReference type="Proteomes" id="UP000767854"/>
    </source>
</evidence>
<comment type="caution">
    <text evidence="2">The sequence shown here is derived from an EMBL/GenBank/DDBJ whole genome shotgun (WGS) entry which is preliminary data.</text>
</comment>
<dbReference type="InterPro" id="IPR023214">
    <property type="entry name" value="HAD_sf"/>
</dbReference>
<dbReference type="Gene3D" id="3.40.50.1000">
    <property type="entry name" value="HAD superfamily/HAD-like"/>
    <property type="match status" value="1"/>
</dbReference>
<dbReference type="SUPFAM" id="SSF56784">
    <property type="entry name" value="HAD-like"/>
    <property type="match status" value="1"/>
</dbReference>
<dbReference type="SFLD" id="SFLDG01129">
    <property type="entry name" value="C1.5:_HAD__Beta-PGM__Phosphata"/>
    <property type="match status" value="1"/>
</dbReference>
<dbReference type="Proteomes" id="UP000767854">
    <property type="component" value="Unassembled WGS sequence"/>
</dbReference>
<dbReference type="Pfam" id="PF00702">
    <property type="entry name" value="Hydrolase"/>
    <property type="match status" value="1"/>
</dbReference>
<dbReference type="InterPro" id="IPR010972">
    <property type="entry name" value="Beta-PGM"/>
</dbReference>
<evidence type="ECO:0000256" key="1">
    <source>
        <dbReference type="ARBA" id="ARBA00006171"/>
    </source>
</evidence>
<organism evidence="2 3">
    <name type="scientific">Fusibacter tunisiensis</name>
    <dbReference type="NCBI Taxonomy" id="1008308"/>
    <lineage>
        <taxon>Bacteria</taxon>
        <taxon>Bacillati</taxon>
        <taxon>Bacillota</taxon>
        <taxon>Clostridia</taxon>
        <taxon>Eubacteriales</taxon>
        <taxon>Eubacteriales Family XII. Incertae Sedis</taxon>
        <taxon>Fusibacter</taxon>
    </lineage>
</organism>